<sequence>MDNLVAKTKKLGLSKAPISLEVDPQAEAQAKLLLLGKVISSRVFSKIVVKEIISKAWNTIKEVGVAVVDKNIFLFTFNHEVDVRRIWDCPWSFKGEHLILKKYASDWSFNEVDFSETDFWVQIHGLPLNRQNIQNLKKLRSLLGTVIEEDLIGNRDGAGKRYVRFKKLGNFCYGCGRIGHDIKDCLDEEVKILWKDKLTDGIFGNWLRAENNDFQPSIDLEGLNSSDMAKCSIMGAPSTSLGIGNIIIRDRQSSWTEAVQTAAEAWHLLRQREDMDQSEAYVSKKVDDGLSELELVRVEARGSNKLTTLVLQSLQIGKDVGSGGPFLTGPGKRKVAELDPEDNPPKKPKGGGPYHAPTSSMRLLSWNCRGAGRALTVRALKALVRVGKSGGLALFWKMGVELEVVYSDNNLIAALVYSDPPKNAWLLLAVYGPPCAANRNHFWSLLENLVNSFSRQWLIIGDLNSVATRSKKKGGSSHGSITSKSFQNFVSNIEALDLGFIGPKFPWFNRRVGWVNVKERLDRGLCNDDWQRLFPKAGIRHLMAPNSDHNPILFDTHLELHKGIKPFRFEAMWKVQKDLVQCNKYFFGATKTQIRELEKKITKIQNLDPTQENLALEASLSTELNEWLEREELKWRQKSRELWLKEGDRNSKFFHLSTIVRRRRNQITEIQLEDESWIHSRDNIADYFAHHFVEKVVWDMNPLKAPGPDGFPGLFFWRYWDIVGYQVIDAVQSFFREGWLLKQMNHTFITLIPKKQVLRLRPLLAKLIDPSQAAFVPDRWIAENVVLAQEVIDSFHKMKRKKGWVGFKLDFKKAYDSIEWNFILVSTIIPSKGLRQGDPLSPYLFILCSDILAKIINREVDRGSIQGVKLNPAASPITKLFYADDVLLFYRAKIREVDVMMKCIEKYCQWSGQSISIEKSGLFVSKGAHKQFMNQVKNQWGYKKLANRVKYLGVPLFLSRNKSADFAYMKDKLEARTNSWKSKNLSWMGQATLIKSVAQACPIYAMSTCKFPKKLCNDLNGVIQKFWWNPRKEGSRSFTPLAWNELCKPLSAGGLGFRSFESFNEAMIAKLAWGIEGVKSTLVKGACRLGGSGVSILVWNDPWIPSLPNFCPHPRDGLLDQQCLSVSQLMNLDKSRWDLDVLKSLFEPDSVRAILNIPRWNPNHPNKWIWVKTTNESVIHLFWDCSLAKALWFGCLDIKTEFFDLTKPSDIVELILFPSDDLKDDPLYCDHFILIGTLILDQIWKARNFKIHDDGQIKVEQIMKNIIMLRFEHRLPPKQSSSSACQRLERKFGFCFD</sequence>
<dbReference type="CDD" id="cd01650">
    <property type="entry name" value="RT_nLTR_like"/>
    <property type="match status" value="1"/>
</dbReference>
<feature type="region of interest" description="Disordered" evidence="2">
    <location>
        <begin position="322"/>
        <end position="356"/>
    </location>
</feature>
<protein>
    <recommendedName>
        <fullName evidence="3">CCHC-type domain-containing protein</fullName>
    </recommendedName>
</protein>
<dbReference type="Gene3D" id="3.60.10.10">
    <property type="entry name" value="Endonuclease/exonuclease/phosphatase"/>
    <property type="match status" value="1"/>
</dbReference>
<keyword evidence="1" id="KW-0479">Metal-binding</keyword>
<dbReference type="GO" id="GO:0003676">
    <property type="term" value="F:nucleic acid binding"/>
    <property type="evidence" value="ECO:0007669"/>
    <property type="project" value="InterPro"/>
</dbReference>
<dbReference type="EMBL" id="OIVN01006105">
    <property type="protein sequence ID" value="SPD25161.1"/>
    <property type="molecule type" value="Genomic_DNA"/>
</dbReference>
<dbReference type="SUPFAM" id="SSF56672">
    <property type="entry name" value="DNA/RNA polymerases"/>
    <property type="match status" value="1"/>
</dbReference>
<dbReference type="Pfam" id="PF00078">
    <property type="entry name" value="RVT_1"/>
    <property type="match status" value="1"/>
</dbReference>
<accession>A0A2N9IMG3</accession>
<organism evidence="4">
    <name type="scientific">Fagus sylvatica</name>
    <name type="common">Beechnut</name>
    <dbReference type="NCBI Taxonomy" id="28930"/>
    <lineage>
        <taxon>Eukaryota</taxon>
        <taxon>Viridiplantae</taxon>
        <taxon>Streptophyta</taxon>
        <taxon>Embryophyta</taxon>
        <taxon>Tracheophyta</taxon>
        <taxon>Spermatophyta</taxon>
        <taxon>Magnoliopsida</taxon>
        <taxon>eudicotyledons</taxon>
        <taxon>Gunneridae</taxon>
        <taxon>Pentapetalae</taxon>
        <taxon>rosids</taxon>
        <taxon>fabids</taxon>
        <taxon>Fagales</taxon>
        <taxon>Fagaceae</taxon>
        <taxon>Fagus</taxon>
    </lineage>
</organism>
<keyword evidence="1" id="KW-0863">Zinc-finger</keyword>
<name>A0A2N9IMG3_FAGSY</name>
<keyword evidence="1" id="KW-0862">Zinc</keyword>
<reference evidence="4" key="1">
    <citation type="submission" date="2018-02" db="EMBL/GenBank/DDBJ databases">
        <authorList>
            <person name="Cohen D.B."/>
            <person name="Kent A.D."/>
        </authorList>
    </citation>
    <scope>NUCLEOTIDE SEQUENCE</scope>
</reference>
<evidence type="ECO:0000259" key="3">
    <source>
        <dbReference type="PROSITE" id="PS50158"/>
    </source>
</evidence>
<dbReference type="InterPro" id="IPR036691">
    <property type="entry name" value="Endo/exonu/phosph_ase_sf"/>
</dbReference>
<evidence type="ECO:0000256" key="2">
    <source>
        <dbReference type="SAM" id="MobiDB-lite"/>
    </source>
</evidence>
<proteinExistence type="predicted"/>
<dbReference type="PANTHER" id="PTHR33116:SF86">
    <property type="entry name" value="REVERSE TRANSCRIPTASE DOMAIN-CONTAINING PROTEIN"/>
    <property type="match status" value="1"/>
</dbReference>
<dbReference type="InterPro" id="IPR001878">
    <property type="entry name" value="Znf_CCHC"/>
</dbReference>
<dbReference type="GO" id="GO:0008270">
    <property type="term" value="F:zinc ion binding"/>
    <property type="evidence" value="ECO:0007669"/>
    <property type="project" value="UniProtKB-KW"/>
</dbReference>
<dbReference type="PANTHER" id="PTHR33116">
    <property type="entry name" value="REVERSE TRANSCRIPTASE ZINC-BINDING DOMAIN-CONTAINING PROTEIN-RELATED-RELATED"/>
    <property type="match status" value="1"/>
</dbReference>
<dbReference type="InterPro" id="IPR043502">
    <property type="entry name" value="DNA/RNA_pol_sf"/>
</dbReference>
<dbReference type="Pfam" id="PF14111">
    <property type="entry name" value="DUF4283"/>
    <property type="match status" value="1"/>
</dbReference>
<evidence type="ECO:0000313" key="4">
    <source>
        <dbReference type="EMBL" id="SPD25161.1"/>
    </source>
</evidence>
<feature type="domain" description="CCHC-type" evidence="3">
    <location>
        <begin position="172"/>
        <end position="185"/>
    </location>
</feature>
<dbReference type="PROSITE" id="PS50158">
    <property type="entry name" value="ZF_CCHC"/>
    <property type="match status" value="1"/>
</dbReference>
<dbReference type="SUPFAM" id="SSF56219">
    <property type="entry name" value="DNase I-like"/>
    <property type="match status" value="1"/>
</dbReference>
<gene>
    <name evidence="4" type="ORF">FSB_LOCUS53043</name>
</gene>
<evidence type="ECO:0000256" key="1">
    <source>
        <dbReference type="PROSITE-ProRule" id="PRU00047"/>
    </source>
</evidence>
<dbReference type="InterPro" id="IPR000477">
    <property type="entry name" value="RT_dom"/>
</dbReference>
<dbReference type="InterPro" id="IPR025558">
    <property type="entry name" value="DUF4283"/>
</dbReference>